<dbReference type="PANTHER" id="PTHR10339">
    <property type="entry name" value="ADP-RIBOSYLTRANSFERASE"/>
    <property type="match status" value="1"/>
</dbReference>
<dbReference type="EMBL" id="HBEG01002097">
    <property type="protein sequence ID" value="CAD8345398.1"/>
    <property type="molecule type" value="Transcribed_RNA"/>
</dbReference>
<dbReference type="AlphaFoldDB" id="A0A7R9ZVS8"/>
<evidence type="ECO:0000256" key="6">
    <source>
        <dbReference type="ARBA" id="ARBA00022679"/>
    </source>
</evidence>
<dbReference type="InterPro" id="IPR000768">
    <property type="entry name" value="ART"/>
</dbReference>
<dbReference type="SUPFAM" id="SSF56399">
    <property type="entry name" value="ADP-ribosylation"/>
    <property type="match status" value="1"/>
</dbReference>
<dbReference type="SUPFAM" id="SSF117839">
    <property type="entry name" value="WWE domain"/>
    <property type="match status" value="1"/>
</dbReference>
<dbReference type="Gene3D" id="3.30.720.50">
    <property type="match status" value="1"/>
</dbReference>
<dbReference type="GO" id="GO:0016779">
    <property type="term" value="F:nucleotidyltransferase activity"/>
    <property type="evidence" value="ECO:0007669"/>
    <property type="project" value="UniProtKB-KW"/>
</dbReference>
<organism evidence="14">
    <name type="scientific">Pyrodinium bahamense</name>
    <dbReference type="NCBI Taxonomy" id="73915"/>
    <lineage>
        <taxon>Eukaryota</taxon>
        <taxon>Sar</taxon>
        <taxon>Alveolata</taxon>
        <taxon>Dinophyceae</taxon>
        <taxon>Gonyaulacales</taxon>
        <taxon>Pyrocystaceae</taxon>
        <taxon>Pyrodinium</taxon>
    </lineage>
</organism>
<evidence type="ECO:0000256" key="3">
    <source>
        <dbReference type="ARBA" id="ARBA00022525"/>
    </source>
</evidence>
<evidence type="ECO:0000259" key="13">
    <source>
        <dbReference type="PROSITE" id="PS50918"/>
    </source>
</evidence>
<keyword evidence="11" id="KW-0175">Coiled coil</keyword>
<dbReference type="GO" id="GO:0106274">
    <property type="term" value="F:NAD+-protein-arginine ADP-ribosyltransferase activity"/>
    <property type="evidence" value="ECO:0007669"/>
    <property type="project" value="UniProtKB-EC"/>
</dbReference>
<dbReference type="GO" id="GO:0003950">
    <property type="term" value="F:NAD+ poly-ADP-ribosyltransferase activity"/>
    <property type="evidence" value="ECO:0007669"/>
    <property type="project" value="TreeGrafter"/>
</dbReference>
<gene>
    <name evidence="14" type="ORF">PBAH0796_LOCUS1136</name>
</gene>
<comment type="similarity">
    <text evidence="2 10">Belongs to the Arg-specific ADP-ribosyltransferase family.</text>
</comment>
<evidence type="ECO:0000256" key="2">
    <source>
        <dbReference type="ARBA" id="ARBA00009558"/>
    </source>
</evidence>
<protein>
    <recommendedName>
        <fullName evidence="10">NAD(P)(+)--arginine ADP-ribosyltransferase</fullName>
        <ecNumber evidence="10">2.4.2.31</ecNumber>
    </recommendedName>
    <alternativeName>
        <fullName evidence="10">Mono(ADP-ribosyl)transferase</fullName>
    </alternativeName>
</protein>
<evidence type="ECO:0000256" key="8">
    <source>
        <dbReference type="ARBA" id="ARBA00023026"/>
    </source>
</evidence>
<evidence type="ECO:0000256" key="9">
    <source>
        <dbReference type="ARBA" id="ARBA00047597"/>
    </source>
</evidence>
<dbReference type="Pfam" id="PF01129">
    <property type="entry name" value="ART"/>
    <property type="match status" value="1"/>
</dbReference>
<keyword evidence="8" id="KW-0843">Virulence</keyword>
<evidence type="ECO:0000256" key="10">
    <source>
        <dbReference type="RuleBase" id="RU361228"/>
    </source>
</evidence>
<evidence type="ECO:0000256" key="11">
    <source>
        <dbReference type="SAM" id="Coils"/>
    </source>
</evidence>
<name>A0A7R9ZVS8_9DINO</name>
<keyword evidence="10" id="KW-0520">NAD</keyword>
<keyword evidence="3" id="KW-0964">Secreted</keyword>
<evidence type="ECO:0000256" key="1">
    <source>
        <dbReference type="ARBA" id="ARBA00004613"/>
    </source>
</evidence>
<feature type="coiled-coil region" evidence="11">
    <location>
        <begin position="403"/>
        <end position="430"/>
    </location>
</feature>
<dbReference type="Pfam" id="PF02825">
    <property type="entry name" value="WWE"/>
    <property type="match status" value="1"/>
</dbReference>
<comment type="catalytic activity">
    <reaction evidence="9 10">
        <text>L-arginyl-[protein] + NAD(+) = N(omega)-(ADP-D-ribosyl)-L-arginyl-[protein] + nicotinamide + H(+)</text>
        <dbReference type="Rhea" id="RHEA:19149"/>
        <dbReference type="Rhea" id="RHEA-COMP:10532"/>
        <dbReference type="Rhea" id="RHEA-COMP:15087"/>
        <dbReference type="ChEBI" id="CHEBI:15378"/>
        <dbReference type="ChEBI" id="CHEBI:17154"/>
        <dbReference type="ChEBI" id="CHEBI:29965"/>
        <dbReference type="ChEBI" id="CHEBI:57540"/>
        <dbReference type="ChEBI" id="CHEBI:142554"/>
        <dbReference type="EC" id="2.4.2.31"/>
    </reaction>
</comment>
<dbReference type="InterPro" id="IPR004170">
    <property type="entry name" value="WWE_dom"/>
</dbReference>
<accession>A0A7R9ZVS8</accession>
<comment type="subcellular location">
    <subcellularLocation>
        <location evidence="1">Secreted</location>
    </subcellularLocation>
</comment>
<feature type="domain" description="WWE" evidence="13">
    <location>
        <begin position="16"/>
        <end position="100"/>
    </location>
</feature>
<keyword evidence="10" id="KW-0521">NADP</keyword>
<dbReference type="GO" id="GO:0090729">
    <property type="term" value="F:toxin activity"/>
    <property type="evidence" value="ECO:0007669"/>
    <property type="project" value="UniProtKB-KW"/>
</dbReference>
<dbReference type="InterPro" id="IPR050999">
    <property type="entry name" value="ADP-ribosyltransferase_ARG"/>
</dbReference>
<dbReference type="InterPro" id="IPR037197">
    <property type="entry name" value="WWE_dom_sf"/>
</dbReference>
<dbReference type="EC" id="2.4.2.31" evidence="10"/>
<keyword evidence="7" id="KW-0548">Nucleotidyltransferase</keyword>
<keyword evidence="4" id="KW-0800">Toxin</keyword>
<feature type="region of interest" description="Disordered" evidence="12">
    <location>
        <begin position="503"/>
        <end position="535"/>
    </location>
</feature>
<keyword evidence="6 10" id="KW-0808">Transferase</keyword>
<dbReference type="PANTHER" id="PTHR10339:SF25">
    <property type="entry name" value="SECRETED EXOENZYME S"/>
    <property type="match status" value="1"/>
</dbReference>
<evidence type="ECO:0000256" key="4">
    <source>
        <dbReference type="ARBA" id="ARBA00022656"/>
    </source>
</evidence>
<evidence type="ECO:0000313" key="14">
    <source>
        <dbReference type="EMBL" id="CAD8345398.1"/>
    </source>
</evidence>
<proteinExistence type="inferred from homology"/>
<dbReference type="Gene3D" id="3.90.176.10">
    <property type="entry name" value="Toxin ADP-ribosyltransferase, Chain A, domain 1"/>
    <property type="match status" value="1"/>
</dbReference>
<feature type="region of interest" description="Disordered" evidence="12">
    <location>
        <begin position="732"/>
        <end position="753"/>
    </location>
</feature>
<dbReference type="GO" id="GO:0005576">
    <property type="term" value="C:extracellular region"/>
    <property type="evidence" value="ECO:0007669"/>
    <property type="project" value="UniProtKB-SubCell"/>
</dbReference>
<dbReference type="PROSITE" id="PS50918">
    <property type="entry name" value="WWE"/>
    <property type="match status" value="1"/>
</dbReference>
<evidence type="ECO:0000256" key="12">
    <source>
        <dbReference type="SAM" id="MobiDB-lite"/>
    </source>
</evidence>
<evidence type="ECO:0000256" key="7">
    <source>
        <dbReference type="ARBA" id="ARBA00022695"/>
    </source>
</evidence>
<keyword evidence="5 10" id="KW-0328">Glycosyltransferase</keyword>
<reference evidence="14" key="1">
    <citation type="submission" date="2021-01" db="EMBL/GenBank/DDBJ databases">
        <authorList>
            <person name="Corre E."/>
            <person name="Pelletier E."/>
            <person name="Niang G."/>
            <person name="Scheremetjew M."/>
            <person name="Finn R."/>
            <person name="Kale V."/>
            <person name="Holt S."/>
            <person name="Cochrane G."/>
            <person name="Meng A."/>
            <person name="Brown T."/>
            <person name="Cohen L."/>
        </authorList>
    </citation>
    <scope>NUCLEOTIDE SEQUENCE</scope>
    <source>
        <strain evidence="14">Pbaha01</strain>
    </source>
</reference>
<dbReference type="PROSITE" id="PS51996">
    <property type="entry name" value="TR_MART"/>
    <property type="match status" value="1"/>
</dbReference>
<evidence type="ECO:0000256" key="5">
    <source>
        <dbReference type="ARBA" id="ARBA00022676"/>
    </source>
</evidence>
<sequence length="1079" mass="117247">MELFLGDNSLSGKLCVAAAPSTVQTLTMPWWEWQDDRKHWTPFLPADRAAIERLYQRSSGQPEQTSDLSWNKGFNSMYCFDFRVMTQINLDSKKKRLLRRRDVPCCPKMHILERMGTARKPSSYSSDVICDVCNTNISQRKEAYHHCSACEYDRCLSCQGERLKLQSFGSLADWHRHFTTLSREQVDRLRQDVSVRAQLEREGLQVVWRQWLDTERTFGSDEGKTTTDLTLFAMGPKELRCPGFGHSDNDFVNFPAIRSPNYCDEVDVVGNTDGIQFDVKNRRGELVQGVTLRRFLAQLGEFIPDLEPSAAWTDSIDDTPLQTSSQFSIIPAPSGQADVGIAAFGHQCTNLHIVIGPAGDLGWAAERPGAQRIFFRDTTGRTNHAISLVPEKREEVSNAFFKLEARDETVEEEKQRYEKVQNRLIHLQVTMDGVAQAPTGAQSQSGRGNVCPNGHNLAVFLTPHDGYLCDMCGRTLPTSSKMFGCRPCDFDHCTDCWRKCAPKGTPEPSAPPPQGKGAGKGLGDQGALSDPPFHATNPGWAALAKSAHHALAAVPSASAGGPVGAAPRSGAFQAAPGLGLGPVPQLSASASAISWGGMGCSPMSKGLHGSGGATYSVGSTSLADYAAPALAASTELLGGMGAVAETAMKVKEKAAKRGRFDEVCLGARSRGRERDDLRDHDDDTWRCKRSEALETRASKFGYPAGAASKSGSSKKKSTQGMLCMVDLLDGEGSSSGGSLDPRSAAEEGPGADGASIESGLLLAVVERGAEVGPAAEHQRVPTGARRKPGVAVRVTYLFYGLAADGRISAERTRRFARQADFRRRELGLPHGSLVSGLGSWGGPENAPIKLFGFRLTDAMDGRRSLETIEGVSQVPMPVSLRVACQSLSGVVPGVLGAADHAERAAKALMSRSVSATQQQVAALYLYTMEHNFYRQLNAAMRDEDRSKAKSFFCYLKLLFSGLQTLAVSSVQKPRELWRGVHKDLSLDHQLGSEVTWWGASSCTPKLTVAQGFLGRSGARTLFRVQHQSAVSIKDYSAFRGEEEWLLAPGTRLRVERVVPRGGGLSEITLLELPPPRDIR</sequence>